<keyword evidence="3" id="KW-1185">Reference proteome</keyword>
<dbReference type="STRING" id="1642647.PSM36_1380"/>
<evidence type="ECO:0008006" key="4">
    <source>
        <dbReference type="Google" id="ProtNLM"/>
    </source>
</evidence>
<dbReference type="EMBL" id="LT605205">
    <property type="protein sequence ID" value="SCD20202.1"/>
    <property type="molecule type" value="Genomic_DNA"/>
</dbReference>
<evidence type="ECO:0000313" key="3">
    <source>
        <dbReference type="Proteomes" id="UP000187464"/>
    </source>
</evidence>
<feature type="chain" id="PRO_5013385913" description="DUF3575 domain-containing protein" evidence="1">
    <location>
        <begin position="31"/>
        <end position="201"/>
    </location>
</feature>
<protein>
    <recommendedName>
        <fullName evidence="4">DUF3575 domain-containing protein</fullName>
    </recommendedName>
</protein>
<dbReference type="KEGG" id="psac:PSM36_1380"/>
<feature type="signal peptide" evidence="1">
    <location>
        <begin position="1"/>
        <end position="30"/>
    </location>
</feature>
<dbReference type="Proteomes" id="UP000187464">
    <property type="component" value="Chromosome I"/>
</dbReference>
<dbReference type="Pfam" id="PF12099">
    <property type="entry name" value="DUF3575"/>
    <property type="match status" value="1"/>
</dbReference>
<dbReference type="InterPro" id="IPR021958">
    <property type="entry name" value="DUF3575"/>
</dbReference>
<dbReference type="AlphaFoldDB" id="A0A1R3T2D8"/>
<gene>
    <name evidence="2" type="ORF">PSM36_1380</name>
</gene>
<name>A0A1R3T2D8_9BACT</name>
<sequence length="201" mass="22835">MILRHIYSHMRYLKRTFFIFILCISLSAHTQAQKTIAVKTNIPYWATASPNLGVEVAFRHKMTFELSGGYNPFEFGNDKQWKHWIIWPEARYWLNETFNGHSIGLHGVFAGFDVGGLELPFNLVPELKNRRVEGNINGIGLSYGYAWIIGNSLLLEVSAGAGYGRLKYDVFTNGDNGYKTDYGQKHYIGPTKGAISLVYLF</sequence>
<accession>A0A1R3T2D8</accession>
<evidence type="ECO:0000313" key="2">
    <source>
        <dbReference type="EMBL" id="SCD20202.1"/>
    </source>
</evidence>
<proteinExistence type="predicted"/>
<reference evidence="2 3" key="1">
    <citation type="submission" date="2016-08" db="EMBL/GenBank/DDBJ databases">
        <authorList>
            <person name="Seilhamer J.J."/>
        </authorList>
    </citation>
    <scope>NUCLEOTIDE SEQUENCE [LARGE SCALE GENOMIC DNA]</scope>
    <source>
        <strain evidence="2">M3/6</strain>
    </source>
</reference>
<organism evidence="2 3">
    <name type="scientific">Proteiniphilum saccharofermentans</name>
    <dbReference type="NCBI Taxonomy" id="1642647"/>
    <lineage>
        <taxon>Bacteria</taxon>
        <taxon>Pseudomonadati</taxon>
        <taxon>Bacteroidota</taxon>
        <taxon>Bacteroidia</taxon>
        <taxon>Bacteroidales</taxon>
        <taxon>Dysgonomonadaceae</taxon>
        <taxon>Proteiniphilum</taxon>
    </lineage>
</organism>
<evidence type="ECO:0000256" key="1">
    <source>
        <dbReference type="SAM" id="SignalP"/>
    </source>
</evidence>
<keyword evidence="1" id="KW-0732">Signal</keyword>